<dbReference type="PANTHER" id="PTHR31212">
    <property type="entry name" value="ALPHA-KETOGLUTARATE-DEPENDENT DIOXYGENASE ALKB HOMOLOG 3"/>
    <property type="match status" value="1"/>
</dbReference>
<evidence type="ECO:0000313" key="2">
    <source>
        <dbReference type="EMBL" id="NEZ56951.1"/>
    </source>
</evidence>
<dbReference type="PROSITE" id="PS51471">
    <property type="entry name" value="FE2OG_OXY"/>
    <property type="match status" value="1"/>
</dbReference>
<dbReference type="GO" id="GO:0006307">
    <property type="term" value="P:DNA alkylation repair"/>
    <property type="evidence" value="ECO:0007669"/>
    <property type="project" value="InterPro"/>
</dbReference>
<dbReference type="InterPro" id="IPR032854">
    <property type="entry name" value="ALKBH3"/>
</dbReference>
<dbReference type="Pfam" id="PF13532">
    <property type="entry name" value="2OG-FeII_Oxy_2"/>
    <property type="match status" value="1"/>
</dbReference>
<dbReference type="EMBL" id="QXHD01000004">
    <property type="protein sequence ID" value="NEZ56951.1"/>
    <property type="molecule type" value="Genomic_DNA"/>
</dbReference>
<dbReference type="AlphaFoldDB" id="A0A6M0RMM7"/>
<comment type="caution">
    <text evidence="2">The sequence shown here is derived from an EMBL/GenBank/DDBJ whole genome shotgun (WGS) entry which is preliminary data.</text>
</comment>
<sequence length="195" mass="21858">MKLLSIDCEAFYDADFLGRTKAKSLFDEIISSFDVTNKTVKMADGSEQITELGTYLFADAELTSFEAFPKVWGKRSAWPQTLANVRDCIERKTGVRFQVARCVYYQSGSKSMGFHRDLPAYGDTSAIASLSLGAEREFIFRKPTNPNESFAIPLASGSLLFMGKGCQENYEHALIADPQCNQPRLNLTFRKYGWG</sequence>
<evidence type="ECO:0000313" key="3">
    <source>
        <dbReference type="Proteomes" id="UP000481033"/>
    </source>
</evidence>
<proteinExistence type="predicted"/>
<protein>
    <submittedName>
        <fullName evidence="2">DNA repair protein</fullName>
    </submittedName>
</protein>
<feature type="domain" description="Fe2OG dioxygenase" evidence="1">
    <location>
        <begin position="96"/>
        <end position="193"/>
    </location>
</feature>
<dbReference type="InterPro" id="IPR027450">
    <property type="entry name" value="AlkB-like"/>
</dbReference>
<dbReference type="RefSeq" id="WP_163666434.1">
    <property type="nucleotide sequence ID" value="NZ_QXHD01000004.1"/>
</dbReference>
<dbReference type="InterPro" id="IPR037151">
    <property type="entry name" value="AlkB-like_sf"/>
</dbReference>
<keyword evidence="3" id="KW-1185">Reference proteome</keyword>
<dbReference type="PANTHER" id="PTHR31212:SF4">
    <property type="entry name" value="ALPHA-KETOGLUTARATE-DEPENDENT DIOXYGENASE ALKB HOMOLOG 3"/>
    <property type="match status" value="1"/>
</dbReference>
<evidence type="ECO:0000259" key="1">
    <source>
        <dbReference type="PROSITE" id="PS51471"/>
    </source>
</evidence>
<name>A0A6M0RMM7_9CYAN</name>
<gene>
    <name evidence="2" type="ORF">DXZ20_14935</name>
</gene>
<dbReference type="Proteomes" id="UP000481033">
    <property type="component" value="Unassembled WGS sequence"/>
</dbReference>
<dbReference type="InterPro" id="IPR005123">
    <property type="entry name" value="Oxoglu/Fe-dep_dioxygenase_dom"/>
</dbReference>
<organism evidence="2 3">
    <name type="scientific">Adonisia turfae CCMR0081</name>
    <dbReference type="NCBI Taxonomy" id="2292702"/>
    <lineage>
        <taxon>Bacteria</taxon>
        <taxon>Bacillati</taxon>
        <taxon>Cyanobacteriota</taxon>
        <taxon>Adonisia</taxon>
        <taxon>Adonisia turfae</taxon>
    </lineage>
</organism>
<accession>A0A6M0RMM7</accession>
<dbReference type="GO" id="GO:0051213">
    <property type="term" value="F:dioxygenase activity"/>
    <property type="evidence" value="ECO:0007669"/>
    <property type="project" value="InterPro"/>
</dbReference>
<reference evidence="2 3" key="1">
    <citation type="journal article" date="2020" name="Microb. Ecol.">
        <title>Ecogenomics of the Marine Benthic Filamentous Cyanobacterium Adonisia.</title>
        <authorList>
            <person name="Walter J.M."/>
            <person name="Coutinho F.H."/>
            <person name="Leomil L."/>
            <person name="Hargreaves P.I."/>
            <person name="Campeao M.E."/>
            <person name="Vieira V.V."/>
            <person name="Silva B.S."/>
            <person name="Fistarol G.O."/>
            <person name="Salomon P.S."/>
            <person name="Sawabe T."/>
            <person name="Mino S."/>
            <person name="Hosokawa M."/>
            <person name="Miyashita H."/>
            <person name="Maruyama F."/>
            <person name="van Verk M.C."/>
            <person name="Dutilh B.E."/>
            <person name="Thompson C.C."/>
            <person name="Thompson F.L."/>
        </authorList>
    </citation>
    <scope>NUCLEOTIDE SEQUENCE [LARGE SCALE GENOMIC DNA]</scope>
    <source>
        <strain evidence="2 3">CCMR0081</strain>
    </source>
</reference>
<dbReference type="SUPFAM" id="SSF51197">
    <property type="entry name" value="Clavaminate synthase-like"/>
    <property type="match status" value="1"/>
</dbReference>
<dbReference type="Gene3D" id="2.60.120.590">
    <property type="entry name" value="Alpha-ketoglutarate-dependent dioxygenase AlkB-like"/>
    <property type="match status" value="1"/>
</dbReference>